<sequence>MSVLGTVAKGFGAVAVVSTVLVAHDIYHQRRSKLHTLDSLVRQYIINKLIGLIGNRMRNRLESDTRNCRAVQEEILLARIKAASGLAYGQEFQFADVADRDDFCRKHPLMKYDDIKPYIERVAAGEDRILTPDRPIILGVTSGTSGKSSIIPMTKGQSLAFFTQGISVLYNAMYDAYPQTNNLQKILKFFYTPKSRVSSGGIPVGPNSSSPKSTKGLLPLYTTPLAGYDITTEPEALYVHLLFGLMDRNLGMIEANFASLVHTAFVELERKWPSLVQDIEHGHVSRSLQIDEDVRQRLDQLIKPDPERAAELRKEFEKGFDGIAKRIWPHLHIVAAVDSGPFQMYGKLLDERYTTDIPTYSALYAATEGLIGVNIWPKRSKRQYLLAPRSMFYEFIPVDKIFEDQPQTLFIDQVTKGSTYELVITNAGGLYRFRLGDVVKVVDFYNECPVVELKYRKGQYLNVRGEKTSEDILYKALTDTVDGWEGVSLVDYSCAESPLLEKQDASDNSFPHYIVFVELSNEKDAKAPVHLDEKQKLQLDENLRQQSFVYNSFREKGSIAPAVVHIVRRGSFKRLKRFSLKTRSVSVNQFKVPRVMRRPEAAQFLFNNVE</sequence>
<dbReference type="GO" id="GO:0005737">
    <property type="term" value="C:cytoplasm"/>
    <property type="evidence" value="ECO:0007669"/>
    <property type="project" value="TreeGrafter"/>
</dbReference>
<organism evidence="3 4">
    <name type="scientific">Acanthaster planci</name>
    <name type="common">Crown-of-thorns starfish</name>
    <dbReference type="NCBI Taxonomy" id="133434"/>
    <lineage>
        <taxon>Eukaryota</taxon>
        <taxon>Metazoa</taxon>
        <taxon>Echinodermata</taxon>
        <taxon>Eleutherozoa</taxon>
        <taxon>Asterozoa</taxon>
        <taxon>Asteroidea</taxon>
        <taxon>Valvatacea</taxon>
        <taxon>Valvatida</taxon>
        <taxon>Acanthasteridae</taxon>
        <taxon>Acanthaster</taxon>
    </lineage>
</organism>
<dbReference type="PANTHER" id="PTHR31901">
    <property type="entry name" value="GH3 DOMAIN-CONTAINING PROTEIN"/>
    <property type="match status" value="1"/>
</dbReference>
<dbReference type="GeneID" id="110977156"/>
<accession>A0A8B7Y327</accession>
<dbReference type="AlphaFoldDB" id="A0A8B7Y327"/>
<reference evidence="4" key="1">
    <citation type="submission" date="2025-08" db="UniProtKB">
        <authorList>
            <consortium name="RefSeq"/>
        </authorList>
    </citation>
    <scope>IDENTIFICATION</scope>
</reference>
<evidence type="ECO:0000313" key="4">
    <source>
        <dbReference type="RefSeq" id="XP_022086715.1"/>
    </source>
</evidence>
<dbReference type="PANTHER" id="PTHR31901:SF9">
    <property type="entry name" value="GH3 DOMAIN-CONTAINING PROTEIN"/>
    <property type="match status" value="1"/>
</dbReference>
<dbReference type="Pfam" id="PF23572">
    <property type="entry name" value="GH3_C"/>
    <property type="match status" value="1"/>
</dbReference>
<dbReference type="OrthoDB" id="10004661at2759"/>
<dbReference type="GO" id="GO:0016881">
    <property type="term" value="F:acid-amino acid ligase activity"/>
    <property type="evidence" value="ECO:0007669"/>
    <property type="project" value="TreeGrafter"/>
</dbReference>
<dbReference type="InterPro" id="IPR055377">
    <property type="entry name" value="GH3_M"/>
</dbReference>
<keyword evidence="3" id="KW-1185">Reference proteome</keyword>
<protein>
    <submittedName>
        <fullName evidence="4">GH3 domain-containing protein-like</fullName>
    </submittedName>
</protein>
<dbReference type="Pfam" id="PF23571">
    <property type="entry name" value="GH3_M"/>
    <property type="match status" value="1"/>
</dbReference>
<dbReference type="Proteomes" id="UP000694845">
    <property type="component" value="Unplaced"/>
</dbReference>
<dbReference type="InterPro" id="IPR055378">
    <property type="entry name" value="GH3_C"/>
</dbReference>
<evidence type="ECO:0000259" key="2">
    <source>
        <dbReference type="Pfam" id="PF23572"/>
    </source>
</evidence>
<proteinExistence type="predicted"/>
<evidence type="ECO:0000313" key="3">
    <source>
        <dbReference type="Proteomes" id="UP000694845"/>
    </source>
</evidence>
<evidence type="ECO:0000259" key="1">
    <source>
        <dbReference type="Pfam" id="PF23571"/>
    </source>
</evidence>
<feature type="domain" description="GH3 C-terminal" evidence="2">
    <location>
        <begin position="473"/>
        <end position="599"/>
    </location>
</feature>
<feature type="domain" description="GH3 middle" evidence="1">
    <location>
        <begin position="384"/>
        <end position="456"/>
    </location>
</feature>
<name>A0A8B7Y327_ACAPL</name>
<dbReference type="RefSeq" id="XP_022086715.1">
    <property type="nucleotide sequence ID" value="XM_022231023.1"/>
</dbReference>
<dbReference type="Pfam" id="PF03321">
    <property type="entry name" value="GH3"/>
    <property type="match status" value="1"/>
</dbReference>
<dbReference type="KEGG" id="aplc:110977156"/>
<dbReference type="InterPro" id="IPR004993">
    <property type="entry name" value="GH3"/>
</dbReference>
<dbReference type="OMA" id="HECCNCL"/>
<gene>
    <name evidence="4" type="primary">LOC110977156</name>
</gene>